<dbReference type="Proteomes" id="UP001289374">
    <property type="component" value="Unassembled WGS sequence"/>
</dbReference>
<sequence>MKALKAVFRRQHNLKVYSETIKQEVSMLKQRAKLRWMKHGDQNSKVFFRKINSARAKQRVFQITKANGEVLTEAQDVTQEFISYFQSLLGGTRTRRVIDLDFLRPDLKHTLTTEEANLLDAPVTRSEIKDAFFDIDDDSAPGPDGYTSASLNQPGQ</sequence>
<protein>
    <recommendedName>
        <fullName evidence="4">Reverse transcriptase</fullName>
    </recommendedName>
</protein>
<evidence type="ECO:0000256" key="1">
    <source>
        <dbReference type="SAM" id="MobiDB-lite"/>
    </source>
</evidence>
<evidence type="ECO:0000313" key="2">
    <source>
        <dbReference type="EMBL" id="KAK4384087.1"/>
    </source>
</evidence>
<feature type="compositionally biased region" description="Polar residues" evidence="1">
    <location>
        <begin position="147"/>
        <end position="156"/>
    </location>
</feature>
<gene>
    <name evidence="2" type="ORF">Sango_3092700</name>
</gene>
<accession>A0AAE1T9F6</accession>
<proteinExistence type="predicted"/>
<comment type="caution">
    <text evidence="2">The sequence shown here is derived from an EMBL/GenBank/DDBJ whole genome shotgun (WGS) entry which is preliminary data.</text>
</comment>
<dbReference type="AlphaFoldDB" id="A0AAE1T9F6"/>
<reference evidence="2" key="1">
    <citation type="submission" date="2020-06" db="EMBL/GenBank/DDBJ databases">
        <authorList>
            <person name="Li T."/>
            <person name="Hu X."/>
            <person name="Zhang T."/>
            <person name="Song X."/>
            <person name="Zhang H."/>
            <person name="Dai N."/>
            <person name="Sheng W."/>
            <person name="Hou X."/>
            <person name="Wei L."/>
        </authorList>
    </citation>
    <scope>NUCLEOTIDE SEQUENCE</scope>
    <source>
        <strain evidence="2">K16</strain>
        <tissue evidence="2">Leaf</tissue>
    </source>
</reference>
<dbReference type="EMBL" id="JACGWL010000327">
    <property type="protein sequence ID" value="KAK4384087.1"/>
    <property type="molecule type" value="Genomic_DNA"/>
</dbReference>
<keyword evidence="3" id="KW-1185">Reference proteome</keyword>
<organism evidence="2 3">
    <name type="scientific">Sesamum angolense</name>
    <dbReference type="NCBI Taxonomy" id="2727404"/>
    <lineage>
        <taxon>Eukaryota</taxon>
        <taxon>Viridiplantae</taxon>
        <taxon>Streptophyta</taxon>
        <taxon>Embryophyta</taxon>
        <taxon>Tracheophyta</taxon>
        <taxon>Spermatophyta</taxon>
        <taxon>Magnoliopsida</taxon>
        <taxon>eudicotyledons</taxon>
        <taxon>Gunneridae</taxon>
        <taxon>Pentapetalae</taxon>
        <taxon>asterids</taxon>
        <taxon>lamiids</taxon>
        <taxon>Lamiales</taxon>
        <taxon>Pedaliaceae</taxon>
        <taxon>Sesamum</taxon>
    </lineage>
</organism>
<evidence type="ECO:0000313" key="3">
    <source>
        <dbReference type="Proteomes" id="UP001289374"/>
    </source>
</evidence>
<feature type="region of interest" description="Disordered" evidence="1">
    <location>
        <begin position="137"/>
        <end position="156"/>
    </location>
</feature>
<reference evidence="2" key="2">
    <citation type="journal article" date="2024" name="Plant">
        <title>Genomic evolution and insights into agronomic trait innovations of Sesamum species.</title>
        <authorList>
            <person name="Miao H."/>
            <person name="Wang L."/>
            <person name="Qu L."/>
            <person name="Liu H."/>
            <person name="Sun Y."/>
            <person name="Le M."/>
            <person name="Wang Q."/>
            <person name="Wei S."/>
            <person name="Zheng Y."/>
            <person name="Lin W."/>
            <person name="Duan Y."/>
            <person name="Cao H."/>
            <person name="Xiong S."/>
            <person name="Wang X."/>
            <person name="Wei L."/>
            <person name="Li C."/>
            <person name="Ma Q."/>
            <person name="Ju M."/>
            <person name="Zhao R."/>
            <person name="Li G."/>
            <person name="Mu C."/>
            <person name="Tian Q."/>
            <person name="Mei H."/>
            <person name="Zhang T."/>
            <person name="Gao T."/>
            <person name="Zhang H."/>
        </authorList>
    </citation>
    <scope>NUCLEOTIDE SEQUENCE</scope>
    <source>
        <strain evidence="2">K16</strain>
    </source>
</reference>
<name>A0AAE1T9F6_9LAMI</name>
<evidence type="ECO:0008006" key="4">
    <source>
        <dbReference type="Google" id="ProtNLM"/>
    </source>
</evidence>